<evidence type="ECO:0000313" key="2">
    <source>
        <dbReference type="EMBL" id="BAB51256.1"/>
    </source>
</evidence>
<dbReference type="Proteomes" id="UP000000552">
    <property type="component" value="Chromosome"/>
</dbReference>
<gene>
    <name evidence="2" type="ordered locus">msl4649</name>
</gene>
<protein>
    <submittedName>
        <fullName evidence="2">Msl4649 protein</fullName>
    </submittedName>
</protein>
<reference evidence="2 3" key="1">
    <citation type="journal article" date="2000" name="DNA Res.">
        <title>Complete genome structure of the nitrogen-fixing symbiotic bacterium Mesorhizobium loti.</title>
        <authorList>
            <person name="Kaneko T."/>
            <person name="Nakamura Y."/>
            <person name="Sato S."/>
            <person name="Asamizu E."/>
            <person name="Kato T."/>
            <person name="Sasamoto S."/>
            <person name="Watanabe A."/>
            <person name="Idesawa K."/>
            <person name="Ishikawa A."/>
            <person name="Kawashima K."/>
            <person name="Kimura T."/>
            <person name="Kishida Y."/>
            <person name="Kiyokawa C."/>
            <person name="Kohara M."/>
            <person name="Matsumoto M."/>
            <person name="Matsuno A."/>
            <person name="Mochizuki Y."/>
            <person name="Nakayama S."/>
            <person name="Nakazaki N."/>
            <person name="Shimpo S."/>
            <person name="Sugimoto M."/>
            <person name="Takeuchi C."/>
            <person name="Yamada M."/>
            <person name="Tabata S."/>
        </authorList>
    </citation>
    <scope>NUCLEOTIDE SEQUENCE [LARGE SCALE GENOMIC DNA]</scope>
    <source>
        <strain evidence="3">LMG 29417 / CECT 9101 / MAFF 303099</strain>
    </source>
</reference>
<accession>Q98DL5</accession>
<dbReference type="KEGG" id="mlo:msl4649"/>
<evidence type="ECO:0000313" key="3">
    <source>
        <dbReference type="Proteomes" id="UP000000552"/>
    </source>
</evidence>
<dbReference type="AlphaFoldDB" id="Q98DL5"/>
<feature type="transmembrane region" description="Helical" evidence="1">
    <location>
        <begin position="34"/>
        <end position="53"/>
    </location>
</feature>
<keyword evidence="1" id="KW-0472">Membrane</keyword>
<evidence type="ECO:0000256" key="1">
    <source>
        <dbReference type="SAM" id="Phobius"/>
    </source>
</evidence>
<keyword evidence="1" id="KW-0812">Transmembrane</keyword>
<dbReference type="HOGENOM" id="CLU_2974199_0_0_5"/>
<dbReference type="EMBL" id="BA000012">
    <property type="protein sequence ID" value="BAB51256.1"/>
    <property type="molecule type" value="Genomic_DNA"/>
</dbReference>
<sequence>MTRRGVHGKVSMMSDSPDKRSTEWRAILHVQARVAVLFVPVVASLLLIAALAGNERKSAPDVDRTVTGSVR</sequence>
<name>Q98DL5_RHILO</name>
<keyword evidence="1" id="KW-1133">Transmembrane helix</keyword>
<proteinExistence type="predicted"/>
<organism evidence="2 3">
    <name type="scientific">Mesorhizobium japonicum (strain LMG 29417 / CECT 9101 / MAFF 303099)</name>
    <name type="common">Mesorhizobium loti (strain MAFF 303099)</name>
    <dbReference type="NCBI Taxonomy" id="266835"/>
    <lineage>
        <taxon>Bacteria</taxon>
        <taxon>Pseudomonadati</taxon>
        <taxon>Pseudomonadota</taxon>
        <taxon>Alphaproteobacteria</taxon>
        <taxon>Hyphomicrobiales</taxon>
        <taxon>Phyllobacteriaceae</taxon>
        <taxon>Mesorhizobium</taxon>
    </lineage>
</organism>